<feature type="compositionally biased region" description="Low complexity" evidence="5">
    <location>
        <begin position="432"/>
        <end position="442"/>
    </location>
</feature>
<gene>
    <name evidence="6" type="primary">RRP1B</name>
    <name evidence="6" type="ORF">HDU87_007597</name>
</gene>
<organism evidence="6 7">
    <name type="scientific">Geranomyces variabilis</name>
    <dbReference type="NCBI Taxonomy" id="109894"/>
    <lineage>
        <taxon>Eukaryota</taxon>
        <taxon>Fungi</taxon>
        <taxon>Fungi incertae sedis</taxon>
        <taxon>Chytridiomycota</taxon>
        <taxon>Chytridiomycota incertae sedis</taxon>
        <taxon>Chytridiomycetes</taxon>
        <taxon>Spizellomycetales</taxon>
        <taxon>Powellomycetaceae</taxon>
        <taxon>Geranomyces</taxon>
    </lineage>
</organism>
<comment type="similarity">
    <text evidence="2">Belongs to the RRP1 family.</text>
</comment>
<comment type="caution">
    <text evidence="6">The sequence shown here is derived from an EMBL/GenBank/DDBJ whole genome shotgun (WGS) entry which is preliminary data.</text>
</comment>
<feature type="region of interest" description="Disordered" evidence="5">
    <location>
        <begin position="498"/>
        <end position="532"/>
    </location>
</feature>
<accession>A0AAD5TEM5</accession>
<feature type="region of interest" description="Disordered" evidence="5">
    <location>
        <begin position="1"/>
        <end position="24"/>
    </location>
</feature>
<feature type="region of interest" description="Disordered" evidence="5">
    <location>
        <begin position="620"/>
        <end position="659"/>
    </location>
</feature>
<dbReference type="PANTHER" id="PTHR13026:SF0">
    <property type="entry name" value="RIBOSOMAL RNA PROCESSING 1B"/>
    <property type="match status" value="1"/>
</dbReference>
<evidence type="ECO:0000256" key="2">
    <source>
        <dbReference type="ARBA" id="ARBA00006374"/>
    </source>
</evidence>
<dbReference type="Proteomes" id="UP001212152">
    <property type="component" value="Unassembled WGS sequence"/>
</dbReference>
<dbReference type="GO" id="GO:0005634">
    <property type="term" value="C:nucleus"/>
    <property type="evidence" value="ECO:0007669"/>
    <property type="project" value="UniProtKB-SubCell"/>
</dbReference>
<evidence type="ECO:0000313" key="7">
    <source>
        <dbReference type="Proteomes" id="UP001212152"/>
    </source>
</evidence>
<reference evidence="6" key="1">
    <citation type="submission" date="2020-05" db="EMBL/GenBank/DDBJ databases">
        <title>Phylogenomic resolution of chytrid fungi.</title>
        <authorList>
            <person name="Stajich J.E."/>
            <person name="Amses K."/>
            <person name="Simmons R."/>
            <person name="Seto K."/>
            <person name="Myers J."/>
            <person name="Bonds A."/>
            <person name="Quandt C.A."/>
            <person name="Barry K."/>
            <person name="Liu P."/>
            <person name="Grigoriev I."/>
            <person name="Longcore J.E."/>
            <person name="James T.Y."/>
        </authorList>
    </citation>
    <scope>NUCLEOTIDE SEQUENCE</scope>
    <source>
        <strain evidence="6">JEL0379</strain>
    </source>
</reference>
<feature type="region of interest" description="Disordered" evidence="5">
    <location>
        <begin position="326"/>
        <end position="442"/>
    </location>
</feature>
<feature type="compositionally biased region" description="Basic residues" evidence="5">
    <location>
        <begin position="506"/>
        <end position="518"/>
    </location>
</feature>
<dbReference type="EMBL" id="JADGJQ010000070">
    <property type="protein sequence ID" value="KAJ3173436.1"/>
    <property type="molecule type" value="Genomic_DNA"/>
</dbReference>
<evidence type="ECO:0000256" key="5">
    <source>
        <dbReference type="SAM" id="MobiDB-lite"/>
    </source>
</evidence>
<sequence>MATATTTKTASKAGTHQGFGNQLANTEKKVRDRAVRGLVKWLVANEHANNLQLLKLWKGLFYTFWMSDKPFIQEHLADKLAAVMLKLPPQAALRYVDAFWTIIGNEWHGIDRLRLDKFYMLLRKFHFYSFRFLESQSWEPATVTEYLKTLTNGPLKINDFKIADGLRYHTAEVFLDELQRAVTQPVSPETLLALLEPFLFNLAKTASDVVFDRVRENVFEPILKQKVEADLEDQNLTLPFNHAALGTSLFQIATGDDILVKNRPKVTDLFKRFAAACGDEIQVDHSLLHKNKPVLIKGAKPAQLIPPPRKAKKSAAAKAKVGLEAEKQAEEVGENGVNGVDAMDVDGADDNDDSAVAAAEAEAAAERGMKRKAAVAVNGDEGAADDKKKTKKKAKKAAPAAAAEPIKMEVDAAPVKQEEAQQKQKNKKKATKAATSAAASEAAEVVMNVETADDSGDVVTATSATVTIDVNIEDILSEADRAALPTLGADDQLSVGEDAVFSTPQNKKRKAQAKTTPRRRPESVVVKSADNTDPTSKKAVKFVLDQNKTKNFDYKLPVANEGTPTRKSNIFARKVLKATAPTPVSKKLTAALARAAALATAASEAAAVSSGNGSIKLEVKQETTEAAATPIKSPLKKGATPNKSPKTSPKRRPVAADLI</sequence>
<dbReference type="InterPro" id="IPR010301">
    <property type="entry name" value="RRP1"/>
</dbReference>
<dbReference type="AlphaFoldDB" id="A0AAD5TEM5"/>
<name>A0AAD5TEM5_9FUNG</name>
<keyword evidence="7" id="KW-1185">Reference proteome</keyword>
<dbReference type="GO" id="GO:0030688">
    <property type="term" value="C:preribosome, small subunit precursor"/>
    <property type="evidence" value="ECO:0007669"/>
    <property type="project" value="InterPro"/>
</dbReference>
<proteinExistence type="inferred from homology"/>
<keyword evidence="4" id="KW-0539">Nucleus</keyword>
<feature type="compositionally biased region" description="Acidic residues" evidence="5">
    <location>
        <begin position="343"/>
        <end position="353"/>
    </location>
</feature>
<dbReference type="PANTHER" id="PTHR13026">
    <property type="entry name" value="NNP-1 PROTEIN NOVEL NUCLEAR PROTEIN 1 NOP52"/>
    <property type="match status" value="1"/>
</dbReference>
<keyword evidence="3" id="KW-0698">rRNA processing</keyword>
<feature type="compositionally biased region" description="Low complexity" evidence="5">
    <location>
        <begin position="1"/>
        <end position="15"/>
    </location>
</feature>
<feature type="compositionally biased region" description="Basic and acidic residues" evidence="5">
    <location>
        <begin position="406"/>
        <end position="422"/>
    </location>
</feature>
<evidence type="ECO:0000256" key="1">
    <source>
        <dbReference type="ARBA" id="ARBA00004123"/>
    </source>
</evidence>
<evidence type="ECO:0000256" key="4">
    <source>
        <dbReference type="ARBA" id="ARBA00023242"/>
    </source>
</evidence>
<dbReference type="Pfam" id="PF05997">
    <property type="entry name" value="Nop52"/>
    <property type="match status" value="1"/>
</dbReference>
<dbReference type="GO" id="GO:0006364">
    <property type="term" value="P:rRNA processing"/>
    <property type="evidence" value="ECO:0007669"/>
    <property type="project" value="UniProtKB-KW"/>
</dbReference>
<comment type="subcellular location">
    <subcellularLocation>
        <location evidence="1">Nucleus</location>
    </subcellularLocation>
</comment>
<protein>
    <submittedName>
        <fullName evidence="6">Ribosomal RNA processing protein 1 B</fullName>
    </submittedName>
</protein>
<evidence type="ECO:0000256" key="3">
    <source>
        <dbReference type="ARBA" id="ARBA00022552"/>
    </source>
</evidence>
<evidence type="ECO:0000313" key="6">
    <source>
        <dbReference type="EMBL" id="KAJ3173436.1"/>
    </source>
</evidence>